<keyword evidence="2" id="KW-0732">Signal</keyword>
<organism evidence="5">
    <name type="scientific">Hyalomma excavatum</name>
    <dbReference type="NCBI Taxonomy" id="257692"/>
    <lineage>
        <taxon>Eukaryota</taxon>
        <taxon>Metazoa</taxon>
        <taxon>Ecdysozoa</taxon>
        <taxon>Arthropoda</taxon>
        <taxon>Chelicerata</taxon>
        <taxon>Arachnida</taxon>
        <taxon>Acari</taxon>
        <taxon>Parasitiformes</taxon>
        <taxon>Ixodida</taxon>
        <taxon>Ixodoidea</taxon>
        <taxon>Ixodidae</taxon>
        <taxon>Hyalomminae</taxon>
        <taxon>Hyalomma</taxon>
    </lineage>
</organism>
<feature type="transmembrane region" description="Helical" evidence="3">
    <location>
        <begin position="12"/>
        <end position="33"/>
    </location>
</feature>
<dbReference type="AlphaFoldDB" id="A0A131XI38"/>
<feature type="transmembrane region" description="Helical" evidence="3">
    <location>
        <begin position="75"/>
        <end position="97"/>
    </location>
</feature>
<dbReference type="InterPro" id="IPR036249">
    <property type="entry name" value="Thioredoxin-like_sf"/>
</dbReference>
<dbReference type="PANTHER" id="PTHR45672:SF3">
    <property type="entry name" value="THIOREDOXIN DOMAIN-CONTAINING PROTEIN 5"/>
    <property type="match status" value="1"/>
</dbReference>
<keyword evidence="3" id="KW-1133">Transmembrane helix</keyword>
<name>A0A131XI38_9ACAR</name>
<accession>A0A131XI38</accession>
<comment type="similarity">
    <text evidence="1">Belongs to the protein disulfide isomerase family.</text>
</comment>
<keyword evidence="3" id="KW-0472">Membrane</keyword>
<dbReference type="Pfam" id="PF00085">
    <property type="entry name" value="Thioredoxin"/>
    <property type="match status" value="1"/>
</dbReference>
<reference evidence="5" key="1">
    <citation type="journal article" date="2017" name="Ticks Tick Borne Dis.">
        <title>An insight into the sialome of Hyalomma excavatum.</title>
        <authorList>
            <person name="Ribeiro J.M."/>
            <person name="Slovak M."/>
            <person name="Francischetti I.M."/>
        </authorList>
    </citation>
    <scope>NUCLEOTIDE SEQUENCE</scope>
    <source>
        <strain evidence="5">Samish</strain>
        <tissue evidence="5">Salivary glands</tissue>
    </source>
</reference>
<dbReference type="GO" id="GO:0003756">
    <property type="term" value="F:protein disulfide isomerase activity"/>
    <property type="evidence" value="ECO:0007669"/>
    <property type="project" value="TreeGrafter"/>
</dbReference>
<dbReference type="InterPro" id="IPR051063">
    <property type="entry name" value="PDI"/>
</dbReference>
<dbReference type="Gene3D" id="3.40.30.10">
    <property type="entry name" value="Glutaredoxin"/>
    <property type="match status" value="1"/>
</dbReference>
<dbReference type="PANTHER" id="PTHR45672">
    <property type="entry name" value="PROTEIN DISULFIDE-ISOMERASE C17H9.14C-RELATED"/>
    <property type="match status" value="1"/>
</dbReference>
<dbReference type="SUPFAM" id="SSF52833">
    <property type="entry name" value="Thioredoxin-like"/>
    <property type="match status" value="1"/>
</dbReference>
<dbReference type="InterPro" id="IPR013766">
    <property type="entry name" value="Thioredoxin_domain"/>
</dbReference>
<sequence>MALVTRAELRRLLHPHYLVNLLLAAFFPVLRLVRPFCDVLFPGGDCQLDFRETEILTFVAVVVLFRTRKTGVVRLVPYLSTACMYAKVAGLLLFFYWDPRLGLVYGALCLLQLLVLPEPPAYGGPDPVLYLDAESFREQVQRGDRRVTWLVAFYALWSPACVQMAPAFAQLASRYALDNLRFAKLDVTRFPDLAHEHHISTAALSRQLPTVLLFRAGRLVARRPDAQGGKLVPFAFTEDSMAAAFDLNNLHQECRQNPIRKKVAGKQS</sequence>
<evidence type="ECO:0000313" key="5">
    <source>
        <dbReference type="EMBL" id="JAP66177.1"/>
    </source>
</evidence>
<feature type="transmembrane region" description="Helical" evidence="3">
    <location>
        <begin position="147"/>
        <end position="169"/>
    </location>
</feature>
<dbReference type="PROSITE" id="PS51352">
    <property type="entry name" value="THIOREDOXIN_2"/>
    <property type="match status" value="1"/>
</dbReference>
<evidence type="ECO:0000256" key="1">
    <source>
        <dbReference type="ARBA" id="ARBA00006347"/>
    </source>
</evidence>
<feature type="domain" description="Thioredoxin" evidence="4">
    <location>
        <begin position="120"/>
        <end position="246"/>
    </location>
</feature>
<evidence type="ECO:0000259" key="4">
    <source>
        <dbReference type="PROSITE" id="PS51352"/>
    </source>
</evidence>
<dbReference type="GO" id="GO:0005783">
    <property type="term" value="C:endoplasmic reticulum"/>
    <property type="evidence" value="ECO:0007669"/>
    <property type="project" value="TreeGrafter"/>
</dbReference>
<keyword evidence="3" id="KW-0812">Transmembrane</keyword>
<dbReference type="EMBL" id="GEFH01002404">
    <property type="protein sequence ID" value="JAP66177.1"/>
    <property type="molecule type" value="mRNA"/>
</dbReference>
<proteinExistence type="evidence at transcript level"/>
<evidence type="ECO:0000256" key="2">
    <source>
        <dbReference type="ARBA" id="ARBA00022729"/>
    </source>
</evidence>
<protein>
    <submittedName>
        <fullName evidence="5">Putative thioredoxin-like protein</fullName>
    </submittedName>
</protein>
<dbReference type="GO" id="GO:0006457">
    <property type="term" value="P:protein folding"/>
    <property type="evidence" value="ECO:0007669"/>
    <property type="project" value="TreeGrafter"/>
</dbReference>
<evidence type="ECO:0000256" key="3">
    <source>
        <dbReference type="SAM" id="Phobius"/>
    </source>
</evidence>